<proteinExistence type="predicted"/>
<organism evidence="2 3">
    <name type="scientific">Lophiotrema nucula</name>
    <dbReference type="NCBI Taxonomy" id="690887"/>
    <lineage>
        <taxon>Eukaryota</taxon>
        <taxon>Fungi</taxon>
        <taxon>Dikarya</taxon>
        <taxon>Ascomycota</taxon>
        <taxon>Pezizomycotina</taxon>
        <taxon>Dothideomycetes</taxon>
        <taxon>Pleosporomycetidae</taxon>
        <taxon>Pleosporales</taxon>
        <taxon>Lophiotremataceae</taxon>
        <taxon>Lophiotrema</taxon>
    </lineage>
</organism>
<protein>
    <submittedName>
        <fullName evidence="2">Uncharacterized protein</fullName>
    </submittedName>
</protein>
<dbReference type="EMBL" id="ML977319">
    <property type="protein sequence ID" value="KAF2117320.1"/>
    <property type="molecule type" value="Genomic_DNA"/>
</dbReference>
<keyword evidence="3" id="KW-1185">Reference proteome</keyword>
<evidence type="ECO:0000313" key="2">
    <source>
        <dbReference type="EMBL" id="KAF2117320.1"/>
    </source>
</evidence>
<dbReference type="AlphaFoldDB" id="A0A6A5ZCT2"/>
<gene>
    <name evidence="2" type="ORF">BDV96DRAFT_644745</name>
</gene>
<name>A0A6A5ZCT2_9PLEO</name>
<accession>A0A6A5ZCT2</accession>
<feature type="region of interest" description="Disordered" evidence="1">
    <location>
        <begin position="174"/>
        <end position="196"/>
    </location>
</feature>
<evidence type="ECO:0000256" key="1">
    <source>
        <dbReference type="SAM" id="MobiDB-lite"/>
    </source>
</evidence>
<dbReference type="Proteomes" id="UP000799770">
    <property type="component" value="Unassembled WGS sequence"/>
</dbReference>
<reference evidence="2" key="1">
    <citation type="journal article" date="2020" name="Stud. Mycol.">
        <title>101 Dothideomycetes genomes: a test case for predicting lifestyles and emergence of pathogens.</title>
        <authorList>
            <person name="Haridas S."/>
            <person name="Albert R."/>
            <person name="Binder M."/>
            <person name="Bloem J."/>
            <person name="Labutti K."/>
            <person name="Salamov A."/>
            <person name="Andreopoulos B."/>
            <person name="Baker S."/>
            <person name="Barry K."/>
            <person name="Bills G."/>
            <person name="Bluhm B."/>
            <person name="Cannon C."/>
            <person name="Castanera R."/>
            <person name="Culley D."/>
            <person name="Daum C."/>
            <person name="Ezra D."/>
            <person name="Gonzalez J."/>
            <person name="Henrissat B."/>
            <person name="Kuo A."/>
            <person name="Liang C."/>
            <person name="Lipzen A."/>
            <person name="Lutzoni F."/>
            <person name="Magnuson J."/>
            <person name="Mondo S."/>
            <person name="Nolan M."/>
            <person name="Ohm R."/>
            <person name="Pangilinan J."/>
            <person name="Park H.-J."/>
            <person name="Ramirez L."/>
            <person name="Alfaro M."/>
            <person name="Sun H."/>
            <person name="Tritt A."/>
            <person name="Yoshinaga Y."/>
            <person name="Zwiers L.-H."/>
            <person name="Turgeon B."/>
            <person name="Goodwin S."/>
            <person name="Spatafora J."/>
            <person name="Crous P."/>
            <person name="Grigoriev I."/>
        </authorList>
    </citation>
    <scope>NUCLEOTIDE SEQUENCE</scope>
    <source>
        <strain evidence="2">CBS 627.86</strain>
    </source>
</reference>
<sequence length="196" mass="22065">MFRDTSGNKKFSFTRFINNAVPNLAGTPQQYDLTPTEQDALFEYQLAEPDPLKLCDQAFFAGGITQSKTISLQIHKALLKNGVLSETEAIVNTRMISKNLANEVAMVSVHAQKRLINLLFFWEEEIQRWKVLIGEQQELKTVIEAEREECGNVGTYEKRLLELEGLLRLKPSLRGKAAEEGQTLPGYQSPAPEAPK</sequence>
<dbReference type="OrthoDB" id="5244524at2759"/>
<evidence type="ECO:0000313" key="3">
    <source>
        <dbReference type="Proteomes" id="UP000799770"/>
    </source>
</evidence>